<dbReference type="InterPro" id="IPR036890">
    <property type="entry name" value="HATPase_C_sf"/>
</dbReference>
<comment type="caution">
    <text evidence="6">The sequence shown here is derived from an EMBL/GenBank/DDBJ whole genome shotgun (WGS) entry which is preliminary data.</text>
</comment>
<keyword evidence="3" id="KW-0808">Transferase</keyword>
<evidence type="ECO:0000313" key="6">
    <source>
        <dbReference type="EMBL" id="GCE15136.1"/>
    </source>
</evidence>
<evidence type="ECO:0000256" key="1">
    <source>
        <dbReference type="ARBA" id="ARBA00004370"/>
    </source>
</evidence>
<sequence length="600" mass="68402">MMLHISLRHDGILLFRTQLFLLLFPLIIVPVLVVGLISYAVSAQALQNRSTATVDSISTLLNQNMDTTLHQMTQLAQMSLYNPKLLRIVTDYTQHPERQLSINDTVQLRDALNQIMIEDNSIVSVDVYTEGQVTFSQPVQYSVLPAWKQQAWYNRVTQTATRTVFLPTHQLPSDMMERLRPRISVFSIVQTLVNLDTLQPVGVVVINVDARTLEQTISNSQGATDTKFLIYDEKQQPVYPLVATSEKDLNITNAVSHAIQHKQQQLNWEQTDYFLSSNTSLLSRWTVVALVPTQSLLRDIDGITRTTFIVSALVLVCTLFLLFFFVNGVSSQVTLLRQLMQKVERGNLDIQFQHRGKSEIIILGQSFNRMVEQLRQLIQDKYEAQLQRQRAELAALQSQLNPHFLYNTLSTFQMLAISEGNDALAEMSYALGQMMRYSLAAEEIGMLGREVEHLQNFLLLMKFRFNDRLHYRIDIAEELYNCFLPRLTLQPLVENAIYHGIDPRIEGGSVIVRGFVQEDLLILEIDDDGVGMTEEVERRLQASLSYDANFVRRSKHIGMLNIQGQLQRIFGPDYGLSVSRGERSGVTVRIRVPITRDGVV</sequence>
<keyword evidence="2" id="KW-0597">Phosphoprotein</keyword>
<dbReference type="CDD" id="cd06225">
    <property type="entry name" value="HAMP"/>
    <property type="match status" value="1"/>
</dbReference>
<dbReference type="Gene3D" id="6.10.340.10">
    <property type="match status" value="1"/>
</dbReference>
<dbReference type="InterPro" id="IPR050640">
    <property type="entry name" value="Bact_2-comp_sensor_kinase"/>
</dbReference>
<dbReference type="AlphaFoldDB" id="A0A402A808"/>
<name>A0A402A808_9CHLR</name>
<keyword evidence="6" id="KW-0418">Kinase</keyword>
<feature type="transmembrane region" description="Helical" evidence="4">
    <location>
        <begin position="20"/>
        <end position="41"/>
    </location>
</feature>
<evidence type="ECO:0000256" key="3">
    <source>
        <dbReference type="ARBA" id="ARBA00022679"/>
    </source>
</evidence>
<keyword evidence="4" id="KW-0472">Membrane</keyword>
<proteinExistence type="predicted"/>
<keyword evidence="4" id="KW-1133">Transmembrane helix</keyword>
<dbReference type="InterPro" id="IPR010559">
    <property type="entry name" value="Sig_transdc_His_kin_internal"/>
</dbReference>
<organism evidence="6 7">
    <name type="scientific">Tengunoibacter tsumagoiensis</name>
    <dbReference type="NCBI Taxonomy" id="2014871"/>
    <lineage>
        <taxon>Bacteria</taxon>
        <taxon>Bacillati</taxon>
        <taxon>Chloroflexota</taxon>
        <taxon>Ktedonobacteria</taxon>
        <taxon>Ktedonobacterales</taxon>
        <taxon>Dictyobacteraceae</taxon>
        <taxon>Tengunoibacter</taxon>
    </lineage>
</organism>
<dbReference type="PANTHER" id="PTHR34220">
    <property type="entry name" value="SENSOR HISTIDINE KINASE YPDA"/>
    <property type="match status" value="1"/>
</dbReference>
<gene>
    <name evidence="6" type="ORF">KTT_49950</name>
</gene>
<dbReference type="Gene3D" id="3.30.565.10">
    <property type="entry name" value="Histidine kinase-like ATPase, C-terminal domain"/>
    <property type="match status" value="1"/>
</dbReference>
<feature type="domain" description="HAMP" evidence="5">
    <location>
        <begin position="327"/>
        <end position="379"/>
    </location>
</feature>
<comment type="subcellular location">
    <subcellularLocation>
        <location evidence="1">Membrane</location>
    </subcellularLocation>
</comment>
<dbReference type="PANTHER" id="PTHR34220:SF7">
    <property type="entry name" value="SENSOR HISTIDINE KINASE YPDA"/>
    <property type="match status" value="1"/>
</dbReference>
<dbReference type="InterPro" id="IPR003660">
    <property type="entry name" value="HAMP_dom"/>
</dbReference>
<dbReference type="PROSITE" id="PS50885">
    <property type="entry name" value="HAMP"/>
    <property type="match status" value="1"/>
</dbReference>
<reference evidence="7" key="1">
    <citation type="submission" date="2018-12" db="EMBL/GenBank/DDBJ databases">
        <title>Tengunoibacter tsumagoiensis gen. nov., sp. nov., Dictyobacter kobayashii sp. nov., D. alpinus sp. nov., and D. joshuensis sp. nov. and description of Dictyobacteraceae fam. nov. within the order Ktedonobacterales isolated from Tengu-no-mugimeshi.</title>
        <authorList>
            <person name="Wang C.M."/>
            <person name="Zheng Y."/>
            <person name="Sakai Y."/>
            <person name="Toyoda A."/>
            <person name="Minakuchi Y."/>
            <person name="Abe K."/>
            <person name="Yokota A."/>
            <person name="Yabe S."/>
        </authorList>
    </citation>
    <scope>NUCLEOTIDE SEQUENCE [LARGE SCALE GENOMIC DNA]</scope>
    <source>
        <strain evidence="7">Uno3</strain>
    </source>
</reference>
<dbReference type="GO" id="GO:0016020">
    <property type="term" value="C:membrane"/>
    <property type="evidence" value="ECO:0007669"/>
    <property type="project" value="UniProtKB-SubCell"/>
</dbReference>
<evidence type="ECO:0000256" key="4">
    <source>
        <dbReference type="SAM" id="Phobius"/>
    </source>
</evidence>
<accession>A0A402A808</accession>
<dbReference type="Proteomes" id="UP000287352">
    <property type="component" value="Unassembled WGS sequence"/>
</dbReference>
<dbReference type="SMART" id="SM00304">
    <property type="entry name" value="HAMP"/>
    <property type="match status" value="1"/>
</dbReference>
<evidence type="ECO:0000313" key="7">
    <source>
        <dbReference type="Proteomes" id="UP000287352"/>
    </source>
</evidence>
<evidence type="ECO:0000259" key="5">
    <source>
        <dbReference type="PROSITE" id="PS50885"/>
    </source>
</evidence>
<dbReference type="Pfam" id="PF06580">
    <property type="entry name" value="His_kinase"/>
    <property type="match status" value="1"/>
</dbReference>
<dbReference type="OrthoDB" id="138378at2"/>
<feature type="transmembrane region" description="Helical" evidence="4">
    <location>
        <begin position="308"/>
        <end position="330"/>
    </location>
</feature>
<dbReference type="RefSeq" id="WP_126582638.1">
    <property type="nucleotide sequence ID" value="NZ_BIFR01000002.1"/>
</dbReference>
<dbReference type="EMBL" id="BIFR01000002">
    <property type="protein sequence ID" value="GCE15136.1"/>
    <property type="molecule type" value="Genomic_DNA"/>
</dbReference>
<evidence type="ECO:0000256" key="2">
    <source>
        <dbReference type="ARBA" id="ARBA00022553"/>
    </source>
</evidence>
<dbReference type="Pfam" id="PF00672">
    <property type="entry name" value="HAMP"/>
    <property type="match status" value="1"/>
</dbReference>
<keyword evidence="4" id="KW-0812">Transmembrane</keyword>
<protein>
    <submittedName>
        <fullName evidence="6">Histidine kinase</fullName>
    </submittedName>
</protein>
<dbReference type="SUPFAM" id="SSF158472">
    <property type="entry name" value="HAMP domain-like"/>
    <property type="match status" value="1"/>
</dbReference>
<keyword evidence="7" id="KW-1185">Reference proteome</keyword>
<dbReference type="SUPFAM" id="SSF55874">
    <property type="entry name" value="ATPase domain of HSP90 chaperone/DNA topoisomerase II/histidine kinase"/>
    <property type="match status" value="1"/>
</dbReference>
<dbReference type="GO" id="GO:0000155">
    <property type="term" value="F:phosphorelay sensor kinase activity"/>
    <property type="evidence" value="ECO:0007669"/>
    <property type="project" value="InterPro"/>
</dbReference>